<dbReference type="AlphaFoldDB" id="A0A1V4HMN9"/>
<gene>
    <name evidence="2" type="ORF">BC351_23885</name>
</gene>
<comment type="caution">
    <text evidence="2">The sequence shown here is derived from an EMBL/GenBank/DDBJ whole genome shotgun (WGS) entry which is preliminary data.</text>
</comment>
<reference evidence="3" key="1">
    <citation type="submission" date="2016-07" db="EMBL/GenBank/DDBJ databases">
        <authorList>
            <person name="Florea S."/>
            <person name="Webb J.S."/>
            <person name="Jaromczyk J."/>
            <person name="Schardl C.L."/>
        </authorList>
    </citation>
    <scope>NUCLEOTIDE SEQUENCE [LARGE SCALE GENOMIC DNA]</scope>
    <source>
        <strain evidence="3">CY1</strain>
    </source>
</reference>
<name>A0A1V4HMN9_9BACL</name>
<evidence type="ECO:0000313" key="3">
    <source>
        <dbReference type="Proteomes" id="UP000190626"/>
    </source>
</evidence>
<keyword evidence="1" id="KW-0732">Signal</keyword>
<keyword evidence="3" id="KW-1185">Reference proteome</keyword>
<organism evidence="2 3">
    <name type="scientific">Paenibacillus ferrarius</name>
    <dbReference type="NCBI Taxonomy" id="1469647"/>
    <lineage>
        <taxon>Bacteria</taxon>
        <taxon>Bacillati</taxon>
        <taxon>Bacillota</taxon>
        <taxon>Bacilli</taxon>
        <taxon>Bacillales</taxon>
        <taxon>Paenibacillaceae</taxon>
        <taxon>Paenibacillus</taxon>
    </lineage>
</organism>
<dbReference type="OrthoDB" id="2496751at2"/>
<protein>
    <recommendedName>
        <fullName evidence="4">SH3b domain-containing protein</fullName>
    </recommendedName>
</protein>
<feature type="signal peptide" evidence="1">
    <location>
        <begin position="1"/>
        <end position="17"/>
    </location>
</feature>
<evidence type="ECO:0000256" key="1">
    <source>
        <dbReference type="SAM" id="SignalP"/>
    </source>
</evidence>
<feature type="chain" id="PRO_5013116063" description="SH3b domain-containing protein" evidence="1">
    <location>
        <begin position="18"/>
        <end position="401"/>
    </location>
</feature>
<evidence type="ECO:0008006" key="4">
    <source>
        <dbReference type="Google" id="ProtNLM"/>
    </source>
</evidence>
<dbReference type="Proteomes" id="UP000190626">
    <property type="component" value="Unassembled WGS sequence"/>
</dbReference>
<proteinExistence type="predicted"/>
<sequence length="401" mass="45242">MLVAVIAVLAAPHNSFADQELAASSDMPFITLLDEFTLYASEDTRANDAIGALSPLQSVHLAPIKKNMLLNIISLEKVQVETWLGKAWINLKEGSYKYGKLVAEDQNLTLLDRETTIYKAPSKMTDYKLSPQKVQAIASLDVCDPYTPCRTEDKWFLIHTSWLGDKWIRPFEYAEKYKGVPFKSLVPIARESAVYLYPFGEPVQNEAKLKPQLANARTKYLITSMAGASVWYQVDTPQGLRWIHLDSDYGLGIEGIEAVDRTIDLPVPFQYFKTPYNYISVSTSEEPAQAVHAIGQINDWYFTLANGSGAGVWINPSREVASRLTGDFEKDHKLGVKKNQVNIELSQTSIALDAPYEDSNALNNALNFSKQSVMASLEWTSYEGQTWYYIHTWQGFKWVRL</sequence>
<dbReference type="EMBL" id="MBTG01000010">
    <property type="protein sequence ID" value="OPH58395.1"/>
    <property type="molecule type" value="Genomic_DNA"/>
</dbReference>
<accession>A0A1V4HMN9</accession>
<evidence type="ECO:0000313" key="2">
    <source>
        <dbReference type="EMBL" id="OPH58395.1"/>
    </source>
</evidence>